<dbReference type="InterPro" id="IPR050490">
    <property type="entry name" value="Bact_solute-bd_prot1"/>
</dbReference>
<organism evidence="2 3">
    <name type="scientific">Nostocoides vanveenii</name>
    <dbReference type="NCBI Taxonomy" id="330835"/>
    <lineage>
        <taxon>Bacteria</taxon>
        <taxon>Bacillati</taxon>
        <taxon>Actinomycetota</taxon>
        <taxon>Actinomycetes</taxon>
        <taxon>Micrococcales</taxon>
        <taxon>Intrasporangiaceae</taxon>
        <taxon>Nostocoides</taxon>
    </lineage>
</organism>
<dbReference type="Proteomes" id="UP001501475">
    <property type="component" value="Unassembled WGS sequence"/>
</dbReference>
<proteinExistence type="predicted"/>
<reference evidence="3" key="1">
    <citation type="journal article" date="2019" name="Int. J. Syst. Evol. Microbiol.">
        <title>The Global Catalogue of Microorganisms (GCM) 10K type strain sequencing project: providing services to taxonomists for standard genome sequencing and annotation.</title>
        <authorList>
            <consortium name="The Broad Institute Genomics Platform"/>
            <consortium name="The Broad Institute Genome Sequencing Center for Infectious Disease"/>
            <person name="Wu L."/>
            <person name="Ma J."/>
        </authorList>
    </citation>
    <scope>NUCLEOTIDE SEQUENCE [LARGE SCALE GENOMIC DNA]</scope>
    <source>
        <strain evidence="3">JCM 15591</strain>
    </source>
</reference>
<dbReference type="SUPFAM" id="SSF53850">
    <property type="entry name" value="Periplasmic binding protein-like II"/>
    <property type="match status" value="1"/>
</dbReference>
<dbReference type="Pfam" id="PF01547">
    <property type="entry name" value="SBP_bac_1"/>
    <property type="match status" value="1"/>
</dbReference>
<name>A0ABP4WJC3_9MICO</name>
<dbReference type="EMBL" id="BAAAPN010000025">
    <property type="protein sequence ID" value="GAA1751599.1"/>
    <property type="molecule type" value="Genomic_DNA"/>
</dbReference>
<dbReference type="RefSeq" id="WP_324386323.1">
    <property type="nucleotide sequence ID" value="NZ_BAAAPN010000025.1"/>
</dbReference>
<dbReference type="PANTHER" id="PTHR43649">
    <property type="entry name" value="ARABINOSE-BINDING PROTEIN-RELATED"/>
    <property type="match status" value="1"/>
</dbReference>
<accession>A0ABP4WJC3</accession>
<gene>
    <name evidence="2" type="ORF">GCM10009810_09870</name>
</gene>
<sequence>MPRPATFEEYLASLVPPSVRGLDRRTLLTGGVALSALTLAGCGGSDSTTTSGSTGTASGSGGSTAAATGEVTLGSNQSDAVPKAAIQGVMDAFQKANSGLTVKVNTVDHNTFQENINNYLQGSPDDVFMWFAGYRMRFFASQGLAGDISDVWTGMQGLNDALKKSSTGDDGKQYFMPSTYYPWALFYRKSMWQEKGYEIPKTLDELKTLGAKMKADGLAPIAFGDKDGWPAMGTFDAINMRVNGYDFHVNLMAGKEDWAGDKVKKTFDTWKGLLELHQPDSLGRTWQEAAQSLQQKKSGMYLLGMFVAQQFEKGAEQDDLDFFTFPEIDSAIGADAIEAPIDGYMMSASPKNDAGAKALLKYVGGAEAQGLAVKSDPSVIATNSGVDTSGYTALQKKAVEFVASAKSIAQFMDRDTRPDFASTVMIPAIQDFIKNPNDIDGLTKNIQAQKVSIFGS</sequence>
<feature type="compositionally biased region" description="Low complexity" evidence="1">
    <location>
        <begin position="45"/>
        <end position="64"/>
    </location>
</feature>
<keyword evidence="3" id="KW-1185">Reference proteome</keyword>
<dbReference type="InterPro" id="IPR006059">
    <property type="entry name" value="SBP"/>
</dbReference>
<feature type="region of interest" description="Disordered" evidence="1">
    <location>
        <begin position="43"/>
        <end position="64"/>
    </location>
</feature>
<evidence type="ECO:0000256" key="1">
    <source>
        <dbReference type="SAM" id="MobiDB-lite"/>
    </source>
</evidence>
<evidence type="ECO:0000313" key="3">
    <source>
        <dbReference type="Proteomes" id="UP001501475"/>
    </source>
</evidence>
<dbReference type="Gene3D" id="3.40.190.10">
    <property type="entry name" value="Periplasmic binding protein-like II"/>
    <property type="match status" value="2"/>
</dbReference>
<comment type="caution">
    <text evidence="2">The sequence shown here is derived from an EMBL/GenBank/DDBJ whole genome shotgun (WGS) entry which is preliminary data.</text>
</comment>
<protein>
    <submittedName>
        <fullName evidence="2">Extracellular solute-binding protein</fullName>
    </submittedName>
</protein>
<evidence type="ECO:0000313" key="2">
    <source>
        <dbReference type="EMBL" id="GAA1751599.1"/>
    </source>
</evidence>
<dbReference type="PANTHER" id="PTHR43649:SF14">
    <property type="entry name" value="BLR3389 PROTEIN"/>
    <property type="match status" value="1"/>
</dbReference>